<dbReference type="RefSeq" id="WP_227530469.1">
    <property type="nucleotide sequence ID" value="NZ_JAGTTM010000002.1"/>
</dbReference>
<name>A0A9X1S126_9MICO</name>
<reference evidence="2" key="1">
    <citation type="submission" date="2021-04" db="EMBL/GenBank/DDBJ databases">
        <title>Microbacterium tenobrionis sp. nov. and Microbacterium allomyrinae sp. nov., isolated from larvae of Tenobrio molitor and Allomyrina dichotoma, respectively.</title>
        <authorList>
            <person name="Lee S.D."/>
        </authorList>
    </citation>
    <scope>NUCLEOTIDE SEQUENCE</scope>
    <source>
        <strain evidence="2">YMB-B2</strain>
    </source>
</reference>
<sequence>MTADSPARTAVVDAEMIRAMTTDAVIYTLTRPLAVIAYAALIAAFVVNAIVLGMVGGDQEQTTTLTWTMLAIAALIVASILFTRASTRRAISTTMPPGSVVRVEVGEESLKAVSKAGASEIRYATFRSVHVGRHAALLRLRGTSVVTVLPRAVLSDEDVALLKSRI</sequence>
<accession>A0A9X1S126</accession>
<keyword evidence="1" id="KW-1133">Transmembrane helix</keyword>
<keyword evidence="3" id="KW-1185">Reference proteome</keyword>
<evidence type="ECO:0000313" key="3">
    <source>
        <dbReference type="Proteomes" id="UP001139289"/>
    </source>
</evidence>
<organism evidence="2 3">
    <name type="scientific">Microbacterium tenebrionis</name>
    <dbReference type="NCBI Taxonomy" id="2830665"/>
    <lineage>
        <taxon>Bacteria</taxon>
        <taxon>Bacillati</taxon>
        <taxon>Actinomycetota</taxon>
        <taxon>Actinomycetes</taxon>
        <taxon>Micrococcales</taxon>
        <taxon>Microbacteriaceae</taxon>
        <taxon>Microbacterium</taxon>
    </lineage>
</organism>
<proteinExistence type="predicted"/>
<feature type="transmembrane region" description="Helical" evidence="1">
    <location>
        <begin position="67"/>
        <end position="85"/>
    </location>
</feature>
<keyword evidence="1" id="KW-0812">Transmembrane</keyword>
<evidence type="ECO:0000256" key="1">
    <source>
        <dbReference type="SAM" id="Phobius"/>
    </source>
</evidence>
<gene>
    <name evidence="2" type="ORF">KEC56_07685</name>
</gene>
<keyword evidence="1" id="KW-0472">Membrane</keyword>
<evidence type="ECO:0000313" key="2">
    <source>
        <dbReference type="EMBL" id="MCC2029398.1"/>
    </source>
</evidence>
<dbReference type="Proteomes" id="UP001139289">
    <property type="component" value="Unassembled WGS sequence"/>
</dbReference>
<comment type="caution">
    <text evidence="2">The sequence shown here is derived from an EMBL/GenBank/DDBJ whole genome shotgun (WGS) entry which is preliminary data.</text>
</comment>
<feature type="transmembrane region" description="Helical" evidence="1">
    <location>
        <begin position="35"/>
        <end position="55"/>
    </location>
</feature>
<dbReference type="EMBL" id="JAGTTM010000002">
    <property type="protein sequence ID" value="MCC2029398.1"/>
    <property type="molecule type" value="Genomic_DNA"/>
</dbReference>
<protein>
    <submittedName>
        <fullName evidence="2">Uncharacterized protein</fullName>
    </submittedName>
</protein>
<dbReference type="AlphaFoldDB" id="A0A9X1S126"/>